<dbReference type="AlphaFoldDB" id="A0A8T0WY51"/>
<name>A0A8T0WY51_PANVG</name>
<keyword evidence="3" id="KW-1185">Reference proteome</keyword>
<organism evidence="2 3">
    <name type="scientific">Panicum virgatum</name>
    <name type="common">Blackwell switchgrass</name>
    <dbReference type="NCBI Taxonomy" id="38727"/>
    <lineage>
        <taxon>Eukaryota</taxon>
        <taxon>Viridiplantae</taxon>
        <taxon>Streptophyta</taxon>
        <taxon>Embryophyta</taxon>
        <taxon>Tracheophyta</taxon>
        <taxon>Spermatophyta</taxon>
        <taxon>Magnoliopsida</taxon>
        <taxon>Liliopsida</taxon>
        <taxon>Poales</taxon>
        <taxon>Poaceae</taxon>
        <taxon>PACMAD clade</taxon>
        <taxon>Panicoideae</taxon>
        <taxon>Panicodae</taxon>
        <taxon>Paniceae</taxon>
        <taxon>Panicinae</taxon>
        <taxon>Panicum</taxon>
        <taxon>Panicum sect. Hiantes</taxon>
    </lineage>
</organism>
<dbReference type="Proteomes" id="UP000823388">
    <property type="component" value="Chromosome 1N"/>
</dbReference>
<proteinExistence type="predicted"/>
<protein>
    <submittedName>
        <fullName evidence="2">Uncharacterized protein</fullName>
    </submittedName>
</protein>
<evidence type="ECO:0000313" key="2">
    <source>
        <dbReference type="EMBL" id="KAG2648139.1"/>
    </source>
</evidence>
<feature type="region of interest" description="Disordered" evidence="1">
    <location>
        <begin position="62"/>
        <end position="81"/>
    </location>
</feature>
<sequence>MGRDCRSTLIGSMSRSRGRRCAAGAHGFAGDNAGDGPRRTPPPAPALDFPPGCADFLSSSLDSPPGRAISGAGAQGSARYRQEAEEQQQVIASRVRGKKRFVPI</sequence>
<comment type="caution">
    <text evidence="2">The sequence shown here is derived from an EMBL/GenBank/DDBJ whole genome shotgun (WGS) entry which is preliminary data.</text>
</comment>
<evidence type="ECO:0000256" key="1">
    <source>
        <dbReference type="SAM" id="MobiDB-lite"/>
    </source>
</evidence>
<dbReference type="EMBL" id="CM029038">
    <property type="protein sequence ID" value="KAG2648139.1"/>
    <property type="molecule type" value="Genomic_DNA"/>
</dbReference>
<gene>
    <name evidence="2" type="ORF">PVAP13_1NG047608</name>
</gene>
<feature type="region of interest" description="Disordered" evidence="1">
    <location>
        <begin position="22"/>
        <end position="45"/>
    </location>
</feature>
<reference evidence="2" key="1">
    <citation type="submission" date="2020-05" db="EMBL/GenBank/DDBJ databases">
        <title>WGS assembly of Panicum virgatum.</title>
        <authorList>
            <person name="Lovell J.T."/>
            <person name="Jenkins J."/>
            <person name="Shu S."/>
            <person name="Juenger T.E."/>
            <person name="Schmutz J."/>
        </authorList>
    </citation>
    <scope>NUCLEOTIDE SEQUENCE</scope>
    <source>
        <strain evidence="2">AP13</strain>
    </source>
</reference>
<evidence type="ECO:0000313" key="3">
    <source>
        <dbReference type="Proteomes" id="UP000823388"/>
    </source>
</evidence>
<accession>A0A8T0WY51</accession>